<dbReference type="CDD" id="cd03789">
    <property type="entry name" value="GT9_LPS_heptosyltransferase"/>
    <property type="match status" value="1"/>
</dbReference>
<evidence type="ECO:0000256" key="4">
    <source>
        <dbReference type="ARBA" id="ARBA00044042"/>
    </source>
</evidence>
<dbReference type="EC" id="2.4.99.24" evidence="4"/>
<dbReference type="GO" id="GO:0005829">
    <property type="term" value="C:cytosol"/>
    <property type="evidence" value="ECO:0007669"/>
    <property type="project" value="TreeGrafter"/>
</dbReference>
<dbReference type="GO" id="GO:0008713">
    <property type="term" value="F:ADP-heptose-lipopolysaccharide heptosyltransferase activity"/>
    <property type="evidence" value="ECO:0007669"/>
    <property type="project" value="UniProtKB-EC"/>
</dbReference>
<dbReference type="Pfam" id="PF01075">
    <property type="entry name" value="Glyco_transf_9"/>
    <property type="match status" value="1"/>
</dbReference>
<dbReference type="SUPFAM" id="SSF53756">
    <property type="entry name" value="UDP-Glycosyltransferase/glycogen phosphorylase"/>
    <property type="match status" value="1"/>
</dbReference>
<evidence type="ECO:0000256" key="5">
    <source>
        <dbReference type="ARBA" id="ARBA00047503"/>
    </source>
</evidence>
<accession>A0A7R8WW84</accession>
<evidence type="ECO:0000256" key="3">
    <source>
        <dbReference type="ARBA" id="ARBA00043995"/>
    </source>
</evidence>
<gene>
    <name evidence="6" type="ORF">CTOB1V02_LOCUS17209</name>
</gene>
<dbReference type="Gene3D" id="3.40.50.2000">
    <property type="entry name" value="Glycogen Phosphorylase B"/>
    <property type="match status" value="2"/>
</dbReference>
<comment type="catalytic activity">
    <reaction evidence="5">
        <text>an L-alpha-D-Hep-(1-&gt;5)-[alpha-Kdo-(2-&gt;4)]-alpha-Kdo-(2-&gt;6)-lipid A + ADP-L-glycero-beta-D-manno-heptose = an L-alpha-D-Hep-(1-&gt;3)-L-alpha-D-Hep-(1-&gt;5)-[alpha-Kdo-(2-&gt;4)]-alpha-Kdo-(2-&gt;6)-lipid A + ADP + H(+)</text>
        <dbReference type="Rhea" id="RHEA:74071"/>
        <dbReference type="ChEBI" id="CHEBI:15378"/>
        <dbReference type="ChEBI" id="CHEBI:61506"/>
        <dbReference type="ChEBI" id="CHEBI:193068"/>
        <dbReference type="ChEBI" id="CHEBI:193069"/>
        <dbReference type="ChEBI" id="CHEBI:456216"/>
        <dbReference type="EC" id="2.4.99.24"/>
    </reaction>
</comment>
<dbReference type="PANTHER" id="PTHR30160:SF7">
    <property type="entry name" value="ADP-HEPTOSE--LPS HEPTOSYLTRANSFERASE 2"/>
    <property type="match status" value="1"/>
</dbReference>
<dbReference type="EMBL" id="OB724692">
    <property type="protein sequence ID" value="CAD7239394.1"/>
    <property type="molecule type" value="Genomic_DNA"/>
</dbReference>
<comment type="similarity">
    <text evidence="3">Belongs to the glycosyltransferase 9 family.</text>
</comment>
<dbReference type="InterPro" id="IPR051199">
    <property type="entry name" value="LPS_LOS_Heptosyltrfase"/>
</dbReference>
<keyword evidence="2" id="KW-0808">Transferase</keyword>
<sequence>MALARVLREHKFARAIIMPRSFKSALIPMLAGIPQRIGFRGEARFGLINDVRADDRRLEIERFATLAPDPPDEHTPLPLPHLRGDRAHALDLLHRFGIASNRPLAILSPGAEFGWSKRWPEERFAHLASALAMQGWTPVFVGSSGDLPLKQTLARELASDRNADQIHDLIGETNLDEVVDLICLAGIVVSNDSGIMHVASALQR</sequence>
<proteinExistence type="inferred from homology"/>
<evidence type="ECO:0000256" key="1">
    <source>
        <dbReference type="ARBA" id="ARBA00022676"/>
    </source>
</evidence>
<organism evidence="6">
    <name type="scientific">Cyprideis torosa</name>
    <dbReference type="NCBI Taxonomy" id="163714"/>
    <lineage>
        <taxon>Eukaryota</taxon>
        <taxon>Metazoa</taxon>
        <taxon>Ecdysozoa</taxon>
        <taxon>Arthropoda</taxon>
        <taxon>Crustacea</taxon>
        <taxon>Oligostraca</taxon>
        <taxon>Ostracoda</taxon>
        <taxon>Podocopa</taxon>
        <taxon>Podocopida</taxon>
        <taxon>Cytherocopina</taxon>
        <taxon>Cytheroidea</taxon>
        <taxon>Cytherideidae</taxon>
        <taxon>Cyprideis</taxon>
    </lineage>
</organism>
<reference evidence="6" key="1">
    <citation type="submission" date="2020-11" db="EMBL/GenBank/DDBJ databases">
        <authorList>
            <person name="Tran Van P."/>
        </authorList>
    </citation>
    <scope>NUCLEOTIDE SEQUENCE</scope>
</reference>
<evidence type="ECO:0000256" key="2">
    <source>
        <dbReference type="ARBA" id="ARBA00022679"/>
    </source>
</evidence>
<feature type="non-terminal residue" evidence="6">
    <location>
        <position position="204"/>
    </location>
</feature>
<dbReference type="NCBIfam" id="TIGR02195">
    <property type="entry name" value="heptsyl_trn_II"/>
    <property type="match status" value="1"/>
</dbReference>
<protein>
    <recommendedName>
        <fullName evidence="4">lipopolysaccharide heptosyltransferase II</fullName>
        <ecNumber evidence="4">2.4.99.24</ecNumber>
    </recommendedName>
</protein>
<dbReference type="OrthoDB" id="10070554at2759"/>
<evidence type="ECO:0000313" key="6">
    <source>
        <dbReference type="EMBL" id="CAD7239394.1"/>
    </source>
</evidence>
<keyword evidence="1" id="KW-0328">Glycosyltransferase</keyword>
<dbReference type="InterPro" id="IPR011910">
    <property type="entry name" value="RfaF"/>
</dbReference>
<dbReference type="AlphaFoldDB" id="A0A7R8WW84"/>
<dbReference type="InterPro" id="IPR002201">
    <property type="entry name" value="Glyco_trans_9"/>
</dbReference>
<dbReference type="PANTHER" id="PTHR30160">
    <property type="entry name" value="TETRAACYLDISACCHARIDE 4'-KINASE-RELATED"/>
    <property type="match status" value="1"/>
</dbReference>
<name>A0A7R8WW84_9CRUS</name>